<dbReference type="Proteomes" id="UP000595140">
    <property type="component" value="Unassembled WGS sequence"/>
</dbReference>
<name>A0A484KZW8_9ASTE</name>
<reference evidence="1 2" key="1">
    <citation type="submission" date="2018-04" db="EMBL/GenBank/DDBJ databases">
        <authorList>
            <person name="Vogel A."/>
        </authorList>
    </citation>
    <scope>NUCLEOTIDE SEQUENCE [LARGE SCALE GENOMIC DNA]</scope>
</reference>
<protein>
    <submittedName>
        <fullName evidence="1">Uncharacterized protein</fullName>
    </submittedName>
</protein>
<keyword evidence="2" id="KW-1185">Reference proteome</keyword>
<accession>A0A484KZW8</accession>
<proteinExistence type="predicted"/>
<dbReference type="AlphaFoldDB" id="A0A484KZW8"/>
<dbReference type="EMBL" id="OOIL02000802">
    <property type="protein sequence ID" value="VFQ69597.1"/>
    <property type="molecule type" value="Genomic_DNA"/>
</dbReference>
<sequence length="94" mass="10860">MWVEVICSFAIFRLLKRFFREENDVREDETSYANALFSVTRQLEKIYGGKAFVGLLIPDVDSGSRRSIDIVLLTRRYISLSSPISLNFTFVICD</sequence>
<dbReference type="OrthoDB" id="1874403at2759"/>
<evidence type="ECO:0000313" key="1">
    <source>
        <dbReference type="EMBL" id="VFQ69597.1"/>
    </source>
</evidence>
<evidence type="ECO:0000313" key="2">
    <source>
        <dbReference type="Proteomes" id="UP000595140"/>
    </source>
</evidence>
<gene>
    <name evidence="1" type="ORF">CCAM_LOCUS11373</name>
</gene>
<dbReference type="PANTHER" id="PTHR35287:SF1">
    <property type="entry name" value="SI:ZFOS-911D5.4"/>
    <property type="match status" value="1"/>
</dbReference>
<dbReference type="PANTHER" id="PTHR35287">
    <property type="entry name" value="SI:ZFOS-911D5.4"/>
    <property type="match status" value="1"/>
</dbReference>
<organism evidence="1 2">
    <name type="scientific">Cuscuta campestris</name>
    <dbReference type="NCBI Taxonomy" id="132261"/>
    <lineage>
        <taxon>Eukaryota</taxon>
        <taxon>Viridiplantae</taxon>
        <taxon>Streptophyta</taxon>
        <taxon>Embryophyta</taxon>
        <taxon>Tracheophyta</taxon>
        <taxon>Spermatophyta</taxon>
        <taxon>Magnoliopsida</taxon>
        <taxon>eudicotyledons</taxon>
        <taxon>Gunneridae</taxon>
        <taxon>Pentapetalae</taxon>
        <taxon>asterids</taxon>
        <taxon>lamiids</taxon>
        <taxon>Solanales</taxon>
        <taxon>Convolvulaceae</taxon>
        <taxon>Cuscuteae</taxon>
        <taxon>Cuscuta</taxon>
        <taxon>Cuscuta subgen. Grammica</taxon>
        <taxon>Cuscuta sect. Cleistogrammica</taxon>
    </lineage>
</organism>